<accession>A0A6M8UAT2</accession>
<dbReference type="InterPro" id="IPR005801">
    <property type="entry name" value="ADC_synthase"/>
</dbReference>
<evidence type="ECO:0000256" key="5">
    <source>
        <dbReference type="HAMAP-Rule" id="MF_01935"/>
    </source>
</evidence>
<reference evidence="7 8" key="1">
    <citation type="submission" date="2020-06" db="EMBL/GenBank/DDBJ databases">
        <title>Genome sequence of Paramixta manurensis strain PD-1.</title>
        <authorList>
            <person name="Lee C.W."/>
            <person name="Kim J."/>
        </authorList>
    </citation>
    <scope>NUCLEOTIDE SEQUENCE [LARGE SCALE GENOMIC DNA]</scope>
    <source>
        <strain evidence="7 8">PD-1</strain>
    </source>
</reference>
<evidence type="ECO:0000256" key="1">
    <source>
        <dbReference type="ARBA" id="ARBA00000799"/>
    </source>
</evidence>
<keyword evidence="4 5" id="KW-0413">Isomerase</keyword>
<evidence type="ECO:0000313" key="8">
    <source>
        <dbReference type="Proteomes" id="UP000505325"/>
    </source>
</evidence>
<dbReference type="HAMAP" id="MF_01935">
    <property type="entry name" value="MenF"/>
    <property type="match status" value="1"/>
</dbReference>
<dbReference type="GO" id="GO:0008909">
    <property type="term" value="F:isochorismate synthase activity"/>
    <property type="evidence" value="ECO:0007669"/>
    <property type="project" value="UniProtKB-UniRule"/>
</dbReference>
<comment type="function">
    <text evidence="5">Catalyzes the conversion of chorismate to isochorismate.</text>
</comment>
<dbReference type="Pfam" id="PF00425">
    <property type="entry name" value="Chorismate_bind"/>
    <property type="match status" value="1"/>
</dbReference>
<dbReference type="NCBIfam" id="NF011588">
    <property type="entry name" value="PRK15012.1"/>
    <property type="match status" value="1"/>
</dbReference>
<dbReference type="InterPro" id="IPR004561">
    <property type="entry name" value="IsoChor_synthase"/>
</dbReference>
<dbReference type="EMBL" id="CP054212">
    <property type="protein sequence ID" value="QKJ87916.1"/>
    <property type="molecule type" value="Genomic_DNA"/>
</dbReference>
<keyword evidence="8" id="KW-1185">Reference proteome</keyword>
<dbReference type="EC" id="5.4.4.2" evidence="5"/>
<keyword evidence="5" id="KW-0479">Metal-binding</keyword>
<comment type="pathway">
    <text evidence="5">Quinol/quinone metabolism; 1,4-dihydroxy-2-naphthoate biosynthesis; 1,4-dihydroxy-2-naphthoate from chorismate: step 1/7.</text>
</comment>
<dbReference type="UniPathway" id="UPA00079"/>
<dbReference type="Gene3D" id="3.60.120.10">
    <property type="entry name" value="Anthranilate synthase"/>
    <property type="match status" value="1"/>
</dbReference>
<comment type="cofactor">
    <cofactor evidence="5">
        <name>Mg(2+)</name>
        <dbReference type="ChEBI" id="CHEBI:18420"/>
    </cofactor>
</comment>
<gene>
    <name evidence="5" type="primary">menF</name>
    <name evidence="7" type="ORF">PMPD1_2983</name>
</gene>
<dbReference type="UniPathway" id="UPA01057">
    <property type="reaction ID" value="UER00163"/>
</dbReference>
<sequence>MLILSAALQQLRAQLTRVNTSASGHHRLQVKFSSTEDTLTWLASQPCWPQLWWQHRHGTEQVAACGAVAHFAQFSLAQQFSRRLPPDWRIWGCNNFSAEESYLFLPRLIWRRCADAQWLIVNLYSENALYEDAQQALAFLDTLTSAALPATLPTRLQHKQHAPDKAAWCQMVTQAIEGIQAGAMEKVVLARATDLHFEQKVSAAALLAQSRHVNLHCYHFMLAFDADTAFLGSSPERLYLRQHTELLTEALAGTVARDSDERTAVRQAEWLCNDDKNQRENWLVVDDICQRLHGMVSGLDVMPPEVVRLRKVQHLRRRIHAALRSHSDELCLTRLQPTAAVAGLPRQAARNFILRHEPFEREWYAGSMGYLSARQSEFCVSLRSARVDGARVRLYAGAGIVAGSDPELEWQEIDNKAAALASLLTPEAL</sequence>
<name>A0A6M8UAT2_9GAMM</name>
<comment type="pathway">
    <text evidence="5">Quinol/quinone metabolism; menaquinone biosynthesis.</text>
</comment>
<comment type="catalytic activity">
    <reaction evidence="1 5">
        <text>chorismate = isochorismate</text>
        <dbReference type="Rhea" id="RHEA:18985"/>
        <dbReference type="ChEBI" id="CHEBI:29748"/>
        <dbReference type="ChEBI" id="CHEBI:29780"/>
        <dbReference type="EC" id="5.4.4.2"/>
    </reaction>
</comment>
<evidence type="ECO:0000256" key="2">
    <source>
        <dbReference type="ARBA" id="ARBA00005297"/>
    </source>
</evidence>
<feature type="domain" description="Chorismate-utilising enzyme C-terminal" evidence="6">
    <location>
        <begin position="165"/>
        <end position="416"/>
    </location>
</feature>
<dbReference type="Proteomes" id="UP000505325">
    <property type="component" value="Chromosome"/>
</dbReference>
<dbReference type="PANTHER" id="PTHR47253">
    <property type="match status" value="1"/>
</dbReference>
<feature type="active site" description="Proton acceptor" evidence="5">
    <location>
        <position position="186"/>
    </location>
</feature>
<comment type="similarity">
    <text evidence="2 5">Belongs to the isochorismate synthase family.</text>
</comment>
<proteinExistence type="inferred from homology"/>
<dbReference type="InterPro" id="IPR015890">
    <property type="entry name" value="Chorismate_C"/>
</dbReference>
<dbReference type="NCBIfam" id="TIGR00543">
    <property type="entry name" value="isochor_syn"/>
    <property type="match status" value="1"/>
</dbReference>
<evidence type="ECO:0000259" key="6">
    <source>
        <dbReference type="Pfam" id="PF00425"/>
    </source>
</evidence>
<feature type="active site" description="Proton donor" evidence="5">
    <location>
        <position position="236"/>
    </location>
</feature>
<dbReference type="InterPro" id="IPR034681">
    <property type="entry name" value="MenF"/>
</dbReference>
<evidence type="ECO:0000313" key="7">
    <source>
        <dbReference type="EMBL" id="QKJ87916.1"/>
    </source>
</evidence>
<organism evidence="7 8">
    <name type="scientific">Paramixta manurensis</name>
    <dbReference type="NCBI Taxonomy" id="2740817"/>
    <lineage>
        <taxon>Bacteria</taxon>
        <taxon>Pseudomonadati</taxon>
        <taxon>Pseudomonadota</taxon>
        <taxon>Gammaproteobacteria</taxon>
        <taxon>Enterobacterales</taxon>
        <taxon>Erwiniaceae</taxon>
        <taxon>Paramixta</taxon>
    </lineage>
</organism>
<keyword evidence="3 5" id="KW-0460">Magnesium</keyword>
<dbReference type="InterPro" id="IPR044250">
    <property type="entry name" value="MenF-like"/>
</dbReference>
<dbReference type="RefSeq" id="WP_173634819.1">
    <property type="nucleotide sequence ID" value="NZ_CP054212.1"/>
</dbReference>
<evidence type="ECO:0000256" key="3">
    <source>
        <dbReference type="ARBA" id="ARBA00022842"/>
    </source>
</evidence>
<dbReference type="KEGG" id="pmak:PMPD1_2983"/>
<dbReference type="AlphaFoldDB" id="A0A6M8UAT2"/>
<dbReference type="PANTHER" id="PTHR47253:SF4">
    <property type="entry name" value="ISOCHORISMATE SYNTHASE 2, CHLOROPLASTIC"/>
    <property type="match status" value="1"/>
</dbReference>
<dbReference type="SUPFAM" id="SSF56322">
    <property type="entry name" value="ADC synthase"/>
    <property type="match status" value="1"/>
</dbReference>
<protein>
    <recommendedName>
        <fullName evidence="5">Isochorismate synthase MenF</fullName>
        <ecNumber evidence="5">5.4.4.2</ecNumber>
    </recommendedName>
    <alternativeName>
        <fullName evidence="5">Isochorismate mutase</fullName>
    </alternativeName>
</protein>
<dbReference type="GO" id="GO:0009234">
    <property type="term" value="P:menaquinone biosynthetic process"/>
    <property type="evidence" value="ECO:0007669"/>
    <property type="project" value="UniProtKB-UniRule"/>
</dbReference>
<feature type="binding site" evidence="5">
    <location>
        <position position="412"/>
    </location>
    <ligand>
        <name>Mg(2+)</name>
        <dbReference type="ChEBI" id="CHEBI:18420"/>
    </ligand>
</feature>
<evidence type="ECO:0000256" key="4">
    <source>
        <dbReference type="ARBA" id="ARBA00023235"/>
    </source>
</evidence>
<dbReference type="GO" id="GO:0000287">
    <property type="term" value="F:magnesium ion binding"/>
    <property type="evidence" value="ECO:0007669"/>
    <property type="project" value="UniProtKB-UniRule"/>
</dbReference>
<feature type="binding site" evidence="5">
    <location>
        <position position="280"/>
    </location>
    <ligand>
        <name>Mg(2+)</name>
        <dbReference type="ChEBI" id="CHEBI:18420"/>
    </ligand>
</feature>
<keyword evidence="5" id="KW-0474">Menaquinone biosynthesis</keyword>